<proteinExistence type="predicted"/>
<evidence type="ECO:0000313" key="2">
    <source>
        <dbReference type="Proteomes" id="UP001177260"/>
    </source>
</evidence>
<comment type="caution">
    <text evidence="1">The sequence shown here is derived from an EMBL/GenBank/DDBJ whole genome shotgun (WGS) entry which is preliminary data.</text>
</comment>
<name>A0ACC3ASC3_9EURO</name>
<organism evidence="1 2">
    <name type="scientific">Aspergillus melleus</name>
    <dbReference type="NCBI Taxonomy" id="138277"/>
    <lineage>
        <taxon>Eukaryota</taxon>
        <taxon>Fungi</taxon>
        <taxon>Dikarya</taxon>
        <taxon>Ascomycota</taxon>
        <taxon>Pezizomycotina</taxon>
        <taxon>Eurotiomycetes</taxon>
        <taxon>Eurotiomycetidae</taxon>
        <taxon>Eurotiales</taxon>
        <taxon>Aspergillaceae</taxon>
        <taxon>Aspergillus</taxon>
        <taxon>Aspergillus subgen. Circumdati</taxon>
    </lineage>
</organism>
<gene>
    <name evidence="1" type="ORF">N8T08_010355</name>
</gene>
<accession>A0ACC3ASC3</accession>
<keyword evidence="2" id="KW-1185">Reference proteome</keyword>
<dbReference type="Proteomes" id="UP001177260">
    <property type="component" value="Unassembled WGS sequence"/>
</dbReference>
<evidence type="ECO:0000313" key="1">
    <source>
        <dbReference type="EMBL" id="KAK1140411.1"/>
    </source>
</evidence>
<dbReference type="EMBL" id="JAOPJF010000083">
    <property type="protein sequence ID" value="KAK1140411.1"/>
    <property type="molecule type" value="Genomic_DNA"/>
</dbReference>
<reference evidence="1 2" key="1">
    <citation type="journal article" date="2023" name="ACS Omega">
        <title>Identification of the Neoaspergillic Acid Biosynthesis Gene Cluster by Establishing an In Vitro CRISPR-Ribonucleoprotein Genetic System in Aspergillus melleus.</title>
        <authorList>
            <person name="Yuan B."/>
            <person name="Grau M.F."/>
            <person name="Murata R.M."/>
            <person name="Torok T."/>
            <person name="Venkateswaran K."/>
            <person name="Stajich J.E."/>
            <person name="Wang C.C.C."/>
        </authorList>
    </citation>
    <scope>NUCLEOTIDE SEQUENCE [LARGE SCALE GENOMIC DNA]</scope>
    <source>
        <strain evidence="1 2">IMV 1140</strain>
    </source>
</reference>
<protein>
    <submittedName>
        <fullName evidence="1">Uncharacterized protein</fullName>
    </submittedName>
</protein>
<sequence length="156" mass="17552">MWDRATWRWSRKFFSLMKEVLGLDGLQAEYVRVPFADDGLIPVPLTHSSTISSIERDYLTVSDIFATGWSAMDYSGFEPDDTVAIFGAGPVGLLAAYSALLRGASRTIARHQRIGLRGHGSDQRTYKRTLSYRTWSAWQLKMAGVHGLEVCCCQNW</sequence>